<feature type="region of interest" description="Disordered" evidence="1">
    <location>
        <begin position="178"/>
        <end position="282"/>
    </location>
</feature>
<dbReference type="AlphaFoldDB" id="A0A4Q9MJ02"/>
<feature type="compositionally biased region" description="Pro residues" evidence="1">
    <location>
        <begin position="237"/>
        <end position="246"/>
    </location>
</feature>
<feature type="compositionally biased region" description="Pro residues" evidence="1">
    <location>
        <begin position="1"/>
        <end position="12"/>
    </location>
</feature>
<dbReference type="Proteomes" id="UP000292957">
    <property type="component" value="Unassembled WGS sequence"/>
</dbReference>
<feature type="compositionally biased region" description="Basic and acidic residues" evidence="1">
    <location>
        <begin position="419"/>
        <end position="431"/>
    </location>
</feature>
<feature type="compositionally biased region" description="Polar residues" evidence="1">
    <location>
        <begin position="28"/>
        <end position="52"/>
    </location>
</feature>
<feature type="compositionally biased region" description="Pro residues" evidence="1">
    <location>
        <begin position="590"/>
        <end position="599"/>
    </location>
</feature>
<feature type="compositionally biased region" description="Basic and acidic residues" evidence="1">
    <location>
        <begin position="226"/>
        <end position="236"/>
    </location>
</feature>
<dbReference type="EMBL" id="ML143431">
    <property type="protein sequence ID" value="TBU27510.1"/>
    <property type="molecule type" value="Genomic_DNA"/>
</dbReference>
<proteinExistence type="predicted"/>
<evidence type="ECO:0000256" key="1">
    <source>
        <dbReference type="SAM" id="MobiDB-lite"/>
    </source>
</evidence>
<feature type="region of interest" description="Disordered" evidence="1">
    <location>
        <begin position="419"/>
        <end position="442"/>
    </location>
</feature>
<organism evidence="2">
    <name type="scientific">Dichomitus squalens</name>
    <dbReference type="NCBI Taxonomy" id="114155"/>
    <lineage>
        <taxon>Eukaryota</taxon>
        <taxon>Fungi</taxon>
        <taxon>Dikarya</taxon>
        <taxon>Basidiomycota</taxon>
        <taxon>Agaricomycotina</taxon>
        <taxon>Agaricomycetes</taxon>
        <taxon>Polyporales</taxon>
        <taxon>Polyporaceae</taxon>
        <taxon>Dichomitus</taxon>
    </lineage>
</organism>
<feature type="region of interest" description="Disordered" evidence="1">
    <location>
        <begin position="1"/>
        <end position="144"/>
    </location>
</feature>
<reference evidence="2" key="1">
    <citation type="submission" date="2019-01" db="EMBL/GenBank/DDBJ databases">
        <title>Draft genome sequences of three monokaryotic isolates of the white-rot basidiomycete fungus Dichomitus squalens.</title>
        <authorList>
            <consortium name="DOE Joint Genome Institute"/>
            <person name="Lopez S.C."/>
            <person name="Andreopoulos B."/>
            <person name="Pangilinan J."/>
            <person name="Lipzen A."/>
            <person name="Riley R."/>
            <person name="Ahrendt S."/>
            <person name="Ng V."/>
            <person name="Barry K."/>
            <person name="Daum C."/>
            <person name="Grigoriev I.V."/>
            <person name="Hilden K.S."/>
            <person name="Makela M.R."/>
            <person name="de Vries R.P."/>
        </authorList>
    </citation>
    <scope>NUCLEOTIDE SEQUENCE [LARGE SCALE GENOMIC DNA]</scope>
    <source>
        <strain evidence="2">OM18370.1</strain>
    </source>
</reference>
<feature type="compositionally biased region" description="Low complexity" evidence="1">
    <location>
        <begin position="94"/>
        <end position="105"/>
    </location>
</feature>
<accession>A0A4Q9MJ02</accession>
<name>A0A4Q9MJ02_9APHY</name>
<protein>
    <submittedName>
        <fullName evidence="2">Uncharacterized protein</fullName>
    </submittedName>
</protein>
<feature type="region of interest" description="Disordered" evidence="1">
    <location>
        <begin position="377"/>
        <end position="407"/>
    </location>
</feature>
<evidence type="ECO:0000313" key="2">
    <source>
        <dbReference type="EMBL" id="TBU27510.1"/>
    </source>
</evidence>
<feature type="region of interest" description="Disordered" evidence="1">
    <location>
        <begin position="582"/>
        <end position="602"/>
    </location>
</feature>
<feature type="compositionally biased region" description="Basic residues" evidence="1">
    <location>
        <begin position="79"/>
        <end position="91"/>
    </location>
</feature>
<feature type="compositionally biased region" description="Acidic residues" evidence="1">
    <location>
        <begin position="393"/>
        <end position="407"/>
    </location>
</feature>
<dbReference type="OrthoDB" id="2758030at2759"/>
<sequence>MALAVHPPPPGDGPRRSTRIRVRRQTTLSRSSYLLTHTQTAVTRRPSISRSPQGADPSVIVASFTRQSKSGVHAASNHPSRKRHSYHHTRIRVSSSDTSTASSSSGNNKLSARKQISLLVPHPDSATPVLAGTKRKRSQNPADPVDRLAYQLVSVDKHGDSVFQTPRQLRYAKRQRLLTSLSDNESPAAREPPAGRQRGTHRATTEGRLLSAIAPATPRPSESPASDERLRPDRPPTPRPKTPAHPVPDVVPNTEVAPLPAPSFTERPAHSVAPNTEPEEAAEPTICPFHRLKLPHRERRPDTADTGLWKLACQERVEYLKDTYREIYEAVIHAEALTAQRLYPQAHSTASDSDVPPSPVASFTLYTPSSCAAAARVDADGDTDMDAGYSSDWDSDEDEEEKSEAEDDDLLFDAHAQTHDDGLHPLDDDGGAHTGWSPGAQAFGGAPRLPRLATVPVYALECVPEQTARNGVPFMGRGTPVDRARRADWAAPAVALLPLSRAMGFAYQPWLRQATPVQVASPPQEFYAPHPQTQTQMLYPDMGLGFDPMQMQIDVQAPVPVPMPMQMQYAHAECMPWLDPALRAESSSPSPSPAPPTPTPAYALPLQQDFAMALPDYPSTPELAASSSPSPGASFSLSPPLSLSLPLSLPSTPASPTGCAWHASFLQCLQSPTGCAPCFPPPSSIASIAYAGPASPTPQHCAPFAAQAQTLELAEFAPPRLVEGSVTLGHALG</sequence>
<gene>
    <name evidence="2" type="ORF">BD311DRAFT_866042</name>
</gene>